<comment type="similarity">
    <text evidence="1">Belongs to the peptidase C48 family.</text>
</comment>
<name>A0ABR2N5Q1_9ASPA</name>
<dbReference type="InterPro" id="IPR038765">
    <property type="entry name" value="Papain-like_cys_pep_sf"/>
</dbReference>
<feature type="domain" description="Ubiquitin-like protease family profile" evidence="4">
    <location>
        <begin position="1"/>
        <end position="129"/>
    </location>
</feature>
<evidence type="ECO:0000313" key="6">
    <source>
        <dbReference type="Proteomes" id="UP001412067"/>
    </source>
</evidence>
<evidence type="ECO:0000259" key="4">
    <source>
        <dbReference type="PROSITE" id="PS50600"/>
    </source>
</evidence>
<comment type="caution">
    <text evidence="5">The sequence shown here is derived from an EMBL/GenBank/DDBJ whole genome shotgun (WGS) entry which is preliminary data.</text>
</comment>
<keyword evidence="2" id="KW-0645">Protease</keyword>
<dbReference type="SUPFAM" id="SSF54001">
    <property type="entry name" value="Cysteine proteinases"/>
    <property type="match status" value="1"/>
</dbReference>
<reference evidence="5 6" key="1">
    <citation type="journal article" date="2022" name="Nat. Plants">
        <title>Genomes of leafy and leafless Platanthera orchids illuminate the evolution of mycoheterotrophy.</title>
        <authorList>
            <person name="Li M.H."/>
            <person name="Liu K.W."/>
            <person name="Li Z."/>
            <person name="Lu H.C."/>
            <person name="Ye Q.L."/>
            <person name="Zhang D."/>
            <person name="Wang J.Y."/>
            <person name="Li Y.F."/>
            <person name="Zhong Z.M."/>
            <person name="Liu X."/>
            <person name="Yu X."/>
            <person name="Liu D.K."/>
            <person name="Tu X.D."/>
            <person name="Liu B."/>
            <person name="Hao Y."/>
            <person name="Liao X.Y."/>
            <person name="Jiang Y.T."/>
            <person name="Sun W.H."/>
            <person name="Chen J."/>
            <person name="Chen Y.Q."/>
            <person name="Ai Y."/>
            <person name="Zhai J.W."/>
            <person name="Wu S.S."/>
            <person name="Zhou Z."/>
            <person name="Hsiao Y.Y."/>
            <person name="Wu W.L."/>
            <person name="Chen Y.Y."/>
            <person name="Lin Y.F."/>
            <person name="Hsu J.L."/>
            <person name="Li C.Y."/>
            <person name="Wang Z.W."/>
            <person name="Zhao X."/>
            <person name="Zhong W.Y."/>
            <person name="Ma X.K."/>
            <person name="Ma L."/>
            <person name="Huang J."/>
            <person name="Chen G.Z."/>
            <person name="Huang M.Z."/>
            <person name="Huang L."/>
            <person name="Peng D.H."/>
            <person name="Luo Y.B."/>
            <person name="Zou S.Q."/>
            <person name="Chen S.P."/>
            <person name="Lan S."/>
            <person name="Tsai W.C."/>
            <person name="Van de Peer Y."/>
            <person name="Liu Z.J."/>
        </authorList>
    </citation>
    <scope>NUCLEOTIDE SEQUENCE [LARGE SCALE GENOMIC DNA]</scope>
    <source>
        <strain evidence="5">Lor288</strain>
    </source>
</reference>
<keyword evidence="3" id="KW-0378">Hydrolase</keyword>
<evidence type="ECO:0000256" key="2">
    <source>
        <dbReference type="ARBA" id="ARBA00022670"/>
    </source>
</evidence>
<dbReference type="Pfam" id="PF02902">
    <property type="entry name" value="Peptidase_C48"/>
    <property type="match status" value="1"/>
</dbReference>
<sequence length="129" mass="15219">MSRAALYDLLCEGWLNDTHIDAFAIIINNRRKTSPKRWKPFLRVPSYAYFRRCEITFDRLIAHITTTNVEIAEYILMPTHLGNHWALPVGSLRESKWYFYDSFRNPTHIETLPSLTSSANKINWKKCQD</sequence>
<evidence type="ECO:0000256" key="1">
    <source>
        <dbReference type="ARBA" id="ARBA00005234"/>
    </source>
</evidence>
<evidence type="ECO:0000256" key="3">
    <source>
        <dbReference type="ARBA" id="ARBA00022801"/>
    </source>
</evidence>
<dbReference type="PROSITE" id="PS50600">
    <property type="entry name" value="ULP_PROTEASE"/>
    <property type="match status" value="1"/>
</dbReference>
<evidence type="ECO:0000313" key="5">
    <source>
        <dbReference type="EMBL" id="KAK8971447.1"/>
    </source>
</evidence>
<keyword evidence="6" id="KW-1185">Reference proteome</keyword>
<protein>
    <recommendedName>
        <fullName evidence="4">Ubiquitin-like protease family profile domain-containing protein</fullName>
    </recommendedName>
</protein>
<dbReference type="EMBL" id="JBBWWR010000001">
    <property type="protein sequence ID" value="KAK8971447.1"/>
    <property type="molecule type" value="Genomic_DNA"/>
</dbReference>
<organism evidence="5 6">
    <name type="scientific">Platanthera guangdongensis</name>
    <dbReference type="NCBI Taxonomy" id="2320717"/>
    <lineage>
        <taxon>Eukaryota</taxon>
        <taxon>Viridiplantae</taxon>
        <taxon>Streptophyta</taxon>
        <taxon>Embryophyta</taxon>
        <taxon>Tracheophyta</taxon>
        <taxon>Spermatophyta</taxon>
        <taxon>Magnoliopsida</taxon>
        <taxon>Liliopsida</taxon>
        <taxon>Asparagales</taxon>
        <taxon>Orchidaceae</taxon>
        <taxon>Orchidoideae</taxon>
        <taxon>Orchideae</taxon>
        <taxon>Orchidinae</taxon>
        <taxon>Platanthera</taxon>
    </lineage>
</organism>
<dbReference type="Gene3D" id="3.40.395.10">
    <property type="entry name" value="Adenoviral Proteinase, Chain A"/>
    <property type="match status" value="1"/>
</dbReference>
<gene>
    <name evidence="5" type="ORF">KSP40_PGU004566</name>
</gene>
<accession>A0ABR2N5Q1</accession>
<dbReference type="InterPro" id="IPR003653">
    <property type="entry name" value="Peptidase_C48_C"/>
</dbReference>
<dbReference type="Proteomes" id="UP001412067">
    <property type="component" value="Unassembled WGS sequence"/>
</dbReference>
<proteinExistence type="inferred from homology"/>